<dbReference type="AlphaFoldDB" id="A0A4U8YKV6"/>
<dbReference type="NCBIfam" id="TIGR01494">
    <property type="entry name" value="ATPase_P-type"/>
    <property type="match status" value="1"/>
</dbReference>
<dbReference type="Gene3D" id="3.40.50.1000">
    <property type="entry name" value="HAD superfamily/HAD-like"/>
    <property type="match status" value="1"/>
</dbReference>
<feature type="transmembrane region" description="Helical" evidence="7">
    <location>
        <begin position="66"/>
        <end position="86"/>
    </location>
</feature>
<dbReference type="PANTHER" id="PTHR46594">
    <property type="entry name" value="P-TYPE CATION-TRANSPORTING ATPASE"/>
    <property type="match status" value="1"/>
</dbReference>
<dbReference type="Gene3D" id="3.40.1110.10">
    <property type="entry name" value="Calcium-transporting ATPase, cytoplasmic domain N"/>
    <property type="match status" value="1"/>
</dbReference>
<dbReference type="GO" id="GO:0005524">
    <property type="term" value="F:ATP binding"/>
    <property type="evidence" value="ECO:0007669"/>
    <property type="project" value="InterPro"/>
</dbReference>
<feature type="transmembrane region" description="Helical" evidence="7">
    <location>
        <begin position="362"/>
        <end position="379"/>
    </location>
</feature>
<evidence type="ECO:0000256" key="6">
    <source>
        <dbReference type="SAM" id="MobiDB-lite"/>
    </source>
</evidence>
<keyword evidence="5 7" id="KW-0472">Membrane</keyword>
<dbReference type="Pfam" id="PF00702">
    <property type="entry name" value="Hydrolase"/>
    <property type="match status" value="1"/>
</dbReference>
<protein>
    <submittedName>
        <fullName evidence="8">p-type atpase</fullName>
    </submittedName>
</protein>
<feature type="compositionally biased region" description="Gly residues" evidence="6">
    <location>
        <begin position="1"/>
        <end position="10"/>
    </location>
</feature>
<dbReference type="SUPFAM" id="SSF56784">
    <property type="entry name" value="HAD-like"/>
    <property type="match status" value="1"/>
</dbReference>
<feature type="region of interest" description="Disordered" evidence="6">
    <location>
        <begin position="1"/>
        <end position="21"/>
    </location>
</feature>
<dbReference type="RefSeq" id="WP_281374465.1">
    <property type="nucleotide sequence ID" value="NZ_CAADHO010000002.1"/>
</dbReference>
<dbReference type="Proteomes" id="UP000507962">
    <property type="component" value="Unassembled WGS sequence"/>
</dbReference>
<dbReference type="GO" id="GO:0016887">
    <property type="term" value="F:ATP hydrolysis activity"/>
    <property type="evidence" value="ECO:0007669"/>
    <property type="project" value="InterPro"/>
</dbReference>
<evidence type="ECO:0000256" key="3">
    <source>
        <dbReference type="ARBA" id="ARBA00022723"/>
    </source>
</evidence>
<comment type="subcellular location">
    <subcellularLocation>
        <location evidence="1">Membrane</location>
    </subcellularLocation>
</comment>
<keyword evidence="3" id="KW-0479">Metal-binding</keyword>
<accession>A0A4U8YKV6</accession>
<dbReference type="PANTHER" id="PTHR46594:SF4">
    <property type="entry name" value="P-TYPE CATION-TRANSPORTING ATPASE"/>
    <property type="match status" value="1"/>
</dbReference>
<proteinExistence type="predicted"/>
<dbReference type="GO" id="GO:0016020">
    <property type="term" value="C:membrane"/>
    <property type="evidence" value="ECO:0007669"/>
    <property type="project" value="UniProtKB-SubCell"/>
</dbReference>
<evidence type="ECO:0000256" key="7">
    <source>
        <dbReference type="SAM" id="Phobius"/>
    </source>
</evidence>
<gene>
    <name evidence="8" type="ORF">MSL71_16480</name>
</gene>
<name>A0A4U8YKV6_9BACT</name>
<keyword evidence="2 7" id="KW-0812">Transmembrane</keyword>
<keyword evidence="4 7" id="KW-1133">Transmembrane helix</keyword>
<keyword evidence="9" id="KW-1185">Reference proteome</keyword>
<dbReference type="InterPro" id="IPR001757">
    <property type="entry name" value="P_typ_ATPase"/>
</dbReference>
<evidence type="ECO:0000256" key="5">
    <source>
        <dbReference type="ARBA" id="ARBA00023136"/>
    </source>
</evidence>
<feature type="transmembrane region" description="Helical" evidence="7">
    <location>
        <begin position="33"/>
        <end position="54"/>
    </location>
</feature>
<evidence type="ECO:0000313" key="9">
    <source>
        <dbReference type="Proteomes" id="UP000507962"/>
    </source>
</evidence>
<evidence type="ECO:0000256" key="1">
    <source>
        <dbReference type="ARBA" id="ARBA00004370"/>
    </source>
</evidence>
<sequence>MVGHGNGRVAGSGSEHVNKGRGAAMPGAASRAALMLVAVLGLAAMVIFVAWALATGSLVVALGRGAMVLMLALPCVVGLALPVAVWQKGPTGCLWERQPGGLARFGRVDTVVFSSSRMLTRGRPRVIHAVPMNGETESRLVRLADAAEADSDHPLAKAVALYAERVGNFRSRATDFKPHGEGVEAVVDGRIVRVGKASWLASLGVCFHHEGEVLDALEADGNTTLVVASEKTVLGFLAVSDSMTDRAEAAVASLKQMGLTVLFLTGAPAASAGVLASQLGMDGVLADLPSGEKGGAVAALRDRGKNLCVVGDGSEDAPAMAKADLAVDQGNPLHGTPEDVFMPLVHALGAGRSFLGTLHRNLLFSAFFALLLFPSAAGLCRDLTRLPGVLRDPSLMIWGAFTALACLIMVLSSLYTSRKGYGQRI</sequence>
<dbReference type="GO" id="GO:0046872">
    <property type="term" value="F:metal ion binding"/>
    <property type="evidence" value="ECO:0007669"/>
    <property type="project" value="UniProtKB-KW"/>
</dbReference>
<dbReference type="InterPro" id="IPR023214">
    <property type="entry name" value="HAD_sf"/>
</dbReference>
<organism evidence="8 9">
    <name type="scientific">Desulfoluna butyratoxydans</name>
    <dbReference type="NCBI Taxonomy" id="231438"/>
    <lineage>
        <taxon>Bacteria</taxon>
        <taxon>Pseudomonadati</taxon>
        <taxon>Thermodesulfobacteriota</taxon>
        <taxon>Desulfobacteria</taxon>
        <taxon>Desulfobacterales</taxon>
        <taxon>Desulfolunaceae</taxon>
        <taxon>Desulfoluna</taxon>
    </lineage>
</organism>
<dbReference type="EMBL" id="CAADHO010000002">
    <property type="protein sequence ID" value="VFQ44004.1"/>
    <property type="molecule type" value="Genomic_DNA"/>
</dbReference>
<dbReference type="InterPro" id="IPR023299">
    <property type="entry name" value="ATPase_P-typ_cyto_dom_N"/>
</dbReference>
<reference evidence="8 9" key="1">
    <citation type="submission" date="2019-03" db="EMBL/GenBank/DDBJ databases">
        <authorList>
            <person name="Nijsse B."/>
        </authorList>
    </citation>
    <scope>NUCLEOTIDE SEQUENCE [LARGE SCALE GENOMIC DNA]</scope>
    <source>
        <strain evidence="8">Desulfoluna butyratoxydans MSL71</strain>
    </source>
</reference>
<evidence type="ECO:0000256" key="4">
    <source>
        <dbReference type="ARBA" id="ARBA00022989"/>
    </source>
</evidence>
<dbReference type="SUPFAM" id="SSF81660">
    <property type="entry name" value="Metal cation-transporting ATPase, ATP-binding domain N"/>
    <property type="match status" value="1"/>
</dbReference>
<dbReference type="InterPro" id="IPR036412">
    <property type="entry name" value="HAD-like_sf"/>
</dbReference>
<evidence type="ECO:0000256" key="2">
    <source>
        <dbReference type="ARBA" id="ARBA00022692"/>
    </source>
</evidence>
<evidence type="ECO:0000313" key="8">
    <source>
        <dbReference type="EMBL" id="VFQ44004.1"/>
    </source>
</evidence>
<feature type="transmembrane region" description="Helical" evidence="7">
    <location>
        <begin position="395"/>
        <end position="415"/>
    </location>
</feature>